<protein>
    <recommendedName>
        <fullName evidence="2">EGF-like domain-containing protein</fullName>
    </recommendedName>
</protein>
<dbReference type="EMBL" id="BTRK01000011">
    <property type="protein sequence ID" value="GMR63189.1"/>
    <property type="molecule type" value="Genomic_DNA"/>
</dbReference>
<dbReference type="EMBL" id="BTRK01000002">
    <property type="protein sequence ID" value="GMR38732.1"/>
    <property type="molecule type" value="Genomic_DNA"/>
</dbReference>
<accession>A0AAN5DIW2</accession>
<feature type="non-terminal residue" evidence="4">
    <location>
        <position position="1"/>
    </location>
</feature>
<comment type="caution">
    <text evidence="1">Lacks conserved residue(s) required for the propagation of feature annotation.</text>
</comment>
<gene>
    <name evidence="3" type="ORF">PMAYCL1PPCAC_08927</name>
    <name evidence="4" type="ORF">PMAYCL1PPCAC_33384</name>
</gene>
<dbReference type="InterPro" id="IPR000742">
    <property type="entry name" value="EGF"/>
</dbReference>
<feature type="domain" description="EGF-like" evidence="2">
    <location>
        <begin position="1"/>
        <end position="14"/>
    </location>
</feature>
<reference evidence="4" key="2">
    <citation type="submission" date="2023-06" db="EMBL/GenBank/DDBJ databases">
        <title>Genome assembly of Pristionchus species.</title>
        <authorList>
            <person name="Yoshida K."/>
            <person name="Sommer R.J."/>
        </authorList>
    </citation>
    <scope>NUCLEOTIDE SEQUENCE</scope>
    <source>
        <strain evidence="4">RS5460</strain>
    </source>
</reference>
<dbReference type="PROSITE" id="PS00022">
    <property type="entry name" value="EGF_1"/>
    <property type="match status" value="1"/>
</dbReference>
<evidence type="ECO:0000313" key="4">
    <source>
        <dbReference type="EMBL" id="GMR63189.1"/>
    </source>
</evidence>
<keyword evidence="5" id="KW-1185">Reference proteome</keyword>
<feature type="disulfide bond" evidence="1">
    <location>
        <begin position="4"/>
        <end position="13"/>
    </location>
</feature>
<keyword evidence="1" id="KW-0245">EGF-like domain</keyword>
<feature type="non-terminal residue" evidence="4">
    <location>
        <position position="73"/>
    </location>
</feature>
<dbReference type="PROSITE" id="PS01186">
    <property type="entry name" value="EGF_2"/>
    <property type="match status" value="1"/>
</dbReference>
<dbReference type="Proteomes" id="UP001328107">
    <property type="component" value="Unassembled WGS sequence"/>
</dbReference>
<evidence type="ECO:0000256" key="1">
    <source>
        <dbReference type="PROSITE-ProRule" id="PRU00076"/>
    </source>
</evidence>
<reference evidence="5" key="1">
    <citation type="submission" date="2022-10" db="EMBL/GenBank/DDBJ databases">
        <title>Genome assembly of Pristionchus species.</title>
        <authorList>
            <person name="Yoshida K."/>
            <person name="Sommer R.J."/>
        </authorList>
    </citation>
    <scope>NUCLEOTIDE SEQUENCE [LARGE SCALE GENOMIC DNA]</scope>
    <source>
        <strain evidence="3 5">RS5460</strain>
    </source>
</reference>
<sequence>KCLCPRGWAGRLCEHRPKDAIIVNLKRNMRNRSTFVQKANRQVVEKLYIFMAPQGLRIKATVGETNYIKETDC</sequence>
<dbReference type="AlphaFoldDB" id="A0AAN5DIW2"/>
<dbReference type="PROSITE" id="PS50026">
    <property type="entry name" value="EGF_3"/>
    <property type="match status" value="1"/>
</dbReference>
<organism evidence="4 5">
    <name type="scientific">Pristionchus mayeri</name>
    <dbReference type="NCBI Taxonomy" id="1317129"/>
    <lineage>
        <taxon>Eukaryota</taxon>
        <taxon>Metazoa</taxon>
        <taxon>Ecdysozoa</taxon>
        <taxon>Nematoda</taxon>
        <taxon>Chromadorea</taxon>
        <taxon>Rhabditida</taxon>
        <taxon>Rhabditina</taxon>
        <taxon>Diplogasteromorpha</taxon>
        <taxon>Diplogasteroidea</taxon>
        <taxon>Neodiplogasteridae</taxon>
        <taxon>Pristionchus</taxon>
    </lineage>
</organism>
<evidence type="ECO:0000259" key="2">
    <source>
        <dbReference type="PROSITE" id="PS50026"/>
    </source>
</evidence>
<keyword evidence="1" id="KW-1015">Disulfide bond</keyword>
<comment type="caution">
    <text evidence="4">The sequence shown here is derived from an EMBL/GenBank/DDBJ whole genome shotgun (WGS) entry which is preliminary data.</text>
</comment>
<evidence type="ECO:0000313" key="5">
    <source>
        <dbReference type="Proteomes" id="UP001328107"/>
    </source>
</evidence>
<evidence type="ECO:0000313" key="3">
    <source>
        <dbReference type="EMBL" id="GMR38732.1"/>
    </source>
</evidence>
<proteinExistence type="predicted"/>
<name>A0AAN5DIW2_9BILA</name>